<sequence>MSVVTERFHQLEQRVAELEKKLDPRNATDFVDNTEVIQQLNRALIDDHCVHPNTEAIVENKSQGETSVHGAGRTQLKLF</sequence>
<evidence type="ECO:0000313" key="1">
    <source>
        <dbReference type="EMBL" id="AFZ11350.1"/>
    </source>
</evidence>
<protein>
    <submittedName>
        <fullName evidence="1">Uncharacterized protein</fullName>
    </submittedName>
</protein>
<proteinExistence type="predicted"/>
<keyword evidence="2" id="KW-1185">Reference proteome</keyword>
<evidence type="ECO:0000313" key="2">
    <source>
        <dbReference type="Proteomes" id="UP000010472"/>
    </source>
</evidence>
<reference evidence="1 2" key="1">
    <citation type="submission" date="2012-06" db="EMBL/GenBank/DDBJ databases">
        <title>Finished chromosome of genome of Crinalium epipsammum PCC 9333.</title>
        <authorList>
            <consortium name="US DOE Joint Genome Institute"/>
            <person name="Gugger M."/>
            <person name="Coursin T."/>
            <person name="Rippka R."/>
            <person name="Tandeau De Marsac N."/>
            <person name="Huntemann M."/>
            <person name="Wei C.-L."/>
            <person name="Han J."/>
            <person name="Detter J.C."/>
            <person name="Han C."/>
            <person name="Tapia R."/>
            <person name="Davenport K."/>
            <person name="Daligault H."/>
            <person name="Erkkila T."/>
            <person name="Gu W."/>
            <person name="Munk A.C.C."/>
            <person name="Teshima H."/>
            <person name="Xu Y."/>
            <person name="Chain P."/>
            <person name="Chen A."/>
            <person name="Krypides N."/>
            <person name="Mavromatis K."/>
            <person name="Markowitz V."/>
            <person name="Szeto E."/>
            <person name="Ivanova N."/>
            <person name="Mikhailova N."/>
            <person name="Ovchinnikova G."/>
            <person name="Pagani I."/>
            <person name="Pati A."/>
            <person name="Goodwin L."/>
            <person name="Peters L."/>
            <person name="Pitluck S."/>
            <person name="Woyke T."/>
            <person name="Kerfeld C."/>
        </authorList>
    </citation>
    <scope>NUCLEOTIDE SEQUENCE [LARGE SCALE GENOMIC DNA]</scope>
    <source>
        <strain evidence="1 2">PCC 9333</strain>
    </source>
</reference>
<dbReference type="KEGG" id="cep:Cri9333_0374"/>
<gene>
    <name evidence="1" type="ORF">Cri9333_0374</name>
</gene>
<organism evidence="1 2">
    <name type="scientific">Crinalium epipsammum PCC 9333</name>
    <dbReference type="NCBI Taxonomy" id="1173022"/>
    <lineage>
        <taxon>Bacteria</taxon>
        <taxon>Bacillati</taxon>
        <taxon>Cyanobacteriota</taxon>
        <taxon>Cyanophyceae</taxon>
        <taxon>Gomontiellales</taxon>
        <taxon>Gomontiellaceae</taxon>
        <taxon>Crinalium</taxon>
    </lineage>
</organism>
<dbReference type="Proteomes" id="UP000010472">
    <property type="component" value="Chromosome"/>
</dbReference>
<accession>K9VW01</accession>
<dbReference type="RefSeq" id="WP_015201491.1">
    <property type="nucleotide sequence ID" value="NC_019753.1"/>
</dbReference>
<dbReference type="AlphaFoldDB" id="K9VW01"/>
<dbReference type="HOGENOM" id="CLU_2600153_0_0_3"/>
<name>K9VW01_9CYAN</name>
<dbReference type="EMBL" id="CP003620">
    <property type="protein sequence ID" value="AFZ11350.1"/>
    <property type="molecule type" value="Genomic_DNA"/>
</dbReference>